<name>G5HE58_9FIRM</name>
<dbReference type="Proteomes" id="UP000003763">
    <property type="component" value="Unassembled WGS sequence"/>
</dbReference>
<dbReference type="EMBL" id="ADLJ01000006">
    <property type="protein sequence ID" value="EHF00285.1"/>
    <property type="molecule type" value="Genomic_DNA"/>
</dbReference>
<organism evidence="1 2">
    <name type="scientific">[Clostridium] citroniae WAL-17108</name>
    <dbReference type="NCBI Taxonomy" id="742733"/>
    <lineage>
        <taxon>Bacteria</taxon>
        <taxon>Bacillati</taxon>
        <taxon>Bacillota</taxon>
        <taxon>Clostridia</taxon>
        <taxon>Lachnospirales</taxon>
        <taxon>Lachnospiraceae</taxon>
        <taxon>Enterocloster</taxon>
    </lineage>
</organism>
<gene>
    <name evidence="1" type="ORF">HMPREF9469_00870</name>
</gene>
<evidence type="ECO:0000313" key="1">
    <source>
        <dbReference type="EMBL" id="EHF00285.1"/>
    </source>
</evidence>
<dbReference type="AlphaFoldDB" id="G5HE58"/>
<dbReference type="HOGENOM" id="CLU_069085_0_0_9"/>
<dbReference type="Gene3D" id="3.40.1360.10">
    <property type="match status" value="1"/>
</dbReference>
<protein>
    <recommendedName>
        <fullName evidence="3">DNA primase</fullName>
    </recommendedName>
</protein>
<accession>G5HE58</accession>
<dbReference type="PATRIC" id="fig|742733.3.peg.904"/>
<dbReference type="RefSeq" id="WP_007859522.1">
    <property type="nucleotide sequence ID" value="NZ_JH376420.1"/>
</dbReference>
<dbReference type="SUPFAM" id="SSF56731">
    <property type="entry name" value="DNA primase core"/>
    <property type="match status" value="1"/>
</dbReference>
<dbReference type="eggNOG" id="COG0358">
    <property type="taxonomic scope" value="Bacteria"/>
</dbReference>
<sequence length="345" mass="40249">MTSKDQVKDRLYNNTDELIRILENLGCHHINPHYGYEEIRCALPDGVTINSVSIRHTPYLPCHIYSRSGFGDYEIKDIFTLVQFIRKCNFYDALDWLCNQLGIGNDGILYCPAEFGLLKDIRNEKRHIMKSELDYSEHDILDKSILAQYKPIVVDEWVHEGINSKTQRLYGIRDDVNNKRWLIPIYDENGNLISIKGRTYAPNWKILGLRKYVYYYKLGVSDILFGYHLTKAIIKEKSEIILPEAEKSSMAAYSYGYGWSSSLGTNSITIPMMRKILAAPCSNVVLAFDKDVTWDDTIKEARKLVHYKNVWVIFDRNNLLKEKESPMDRGKDIFERLYQSKIRVY</sequence>
<proteinExistence type="predicted"/>
<reference evidence="1 2" key="1">
    <citation type="submission" date="2011-08" db="EMBL/GenBank/DDBJ databases">
        <title>The Genome Sequence of Clostridium citroniae WAL-17108.</title>
        <authorList>
            <consortium name="The Broad Institute Genome Sequencing Platform"/>
            <person name="Earl A."/>
            <person name="Ward D."/>
            <person name="Feldgarden M."/>
            <person name="Gevers D."/>
            <person name="Finegold S.M."/>
            <person name="Summanen P.H."/>
            <person name="Molitoris D.R."/>
            <person name="Vaisanen M.L."/>
            <person name="Daigneault M."/>
            <person name="Allen-Vercoe E."/>
            <person name="Young S.K."/>
            <person name="Zeng Q."/>
            <person name="Gargeya S."/>
            <person name="Fitzgerald M."/>
            <person name="Haas B."/>
            <person name="Abouelleil A."/>
            <person name="Alvarado L."/>
            <person name="Arachchi H.M."/>
            <person name="Berlin A."/>
            <person name="Brown A."/>
            <person name="Chapman S.B."/>
            <person name="Chen Z."/>
            <person name="Dunbar C."/>
            <person name="Freedman E."/>
            <person name="Gearin G."/>
            <person name="Gellesch M."/>
            <person name="Goldberg J."/>
            <person name="Griggs A."/>
            <person name="Gujja S."/>
            <person name="Heiman D."/>
            <person name="Howarth C."/>
            <person name="Larson L."/>
            <person name="Lui A."/>
            <person name="MacDonald P.J.P."/>
            <person name="Montmayeur A."/>
            <person name="Murphy C."/>
            <person name="Neiman D."/>
            <person name="Pearson M."/>
            <person name="Priest M."/>
            <person name="Roberts A."/>
            <person name="Saif S."/>
            <person name="Shea T."/>
            <person name="Shenoy N."/>
            <person name="Sisk P."/>
            <person name="Stolte C."/>
            <person name="Sykes S."/>
            <person name="Wortman J."/>
            <person name="Nusbaum C."/>
            <person name="Birren B."/>
        </authorList>
    </citation>
    <scope>NUCLEOTIDE SEQUENCE [LARGE SCALE GENOMIC DNA]</scope>
    <source>
        <strain evidence="1 2">WAL-17108</strain>
    </source>
</reference>
<evidence type="ECO:0000313" key="2">
    <source>
        <dbReference type="Proteomes" id="UP000003763"/>
    </source>
</evidence>
<comment type="caution">
    <text evidence="1">The sequence shown here is derived from an EMBL/GenBank/DDBJ whole genome shotgun (WGS) entry which is preliminary data.</text>
</comment>
<evidence type="ECO:0008006" key="3">
    <source>
        <dbReference type="Google" id="ProtNLM"/>
    </source>
</evidence>